<dbReference type="RefSeq" id="WP_091237225.1">
    <property type="nucleotide sequence ID" value="NZ_FMCU01000001.1"/>
</dbReference>
<dbReference type="GO" id="GO:0016798">
    <property type="term" value="F:hydrolase activity, acting on glycosyl bonds"/>
    <property type="evidence" value="ECO:0007669"/>
    <property type="project" value="UniProtKB-KW"/>
</dbReference>
<dbReference type="InterPro" id="IPR013783">
    <property type="entry name" value="Ig-like_fold"/>
</dbReference>
<dbReference type="InterPro" id="IPR003961">
    <property type="entry name" value="FN3_dom"/>
</dbReference>
<evidence type="ECO:0000256" key="1">
    <source>
        <dbReference type="ARBA" id="ARBA00023295"/>
    </source>
</evidence>
<keyword evidence="4" id="KW-0812">Transmembrane</keyword>
<dbReference type="SMART" id="SM00060">
    <property type="entry name" value="FN3"/>
    <property type="match status" value="1"/>
</dbReference>
<dbReference type="STRING" id="121616.GA0070216_10149"/>
<evidence type="ECO:0000256" key="3">
    <source>
        <dbReference type="SAM" id="MobiDB-lite"/>
    </source>
</evidence>
<dbReference type="Proteomes" id="UP000198797">
    <property type="component" value="Unassembled WGS sequence"/>
</dbReference>
<reference evidence="7" key="1">
    <citation type="submission" date="2016-06" db="EMBL/GenBank/DDBJ databases">
        <authorList>
            <person name="Varghese N."/>
            <person name="Submissions Spin"/>
        </authorList>
    </citation>
    <scope>NUCLEOTIDE SEQUENCE [LARGE SCALE GENOMIC DNA]</scope>
    <source>
        <strain evidence="7">DSM 44100</strain>
    </source>
</reference>
<keyword evidence="2" id="KW-0624">Polysaccharide degradation</keyword>
<evidence type="ECO:0000313" key="7">
    <source>
        <dbReference type="Proteomes" id="UP000198797"/>
    </source>
</evidence>
<accession>A0A1C4TWW4</accession>
<feature type="region of interest" description="Disordered" evidence="3">
    <location>
        <begin position="1"/>
        <end position="28"/>
    </location>
</feature>
<dbReference type="AlphaFoldDB" id="A0A1C4TWW4"/>
<evidence type="ECO:0000256" key="2">
    <source>
        <dbReference type="ARBA" id="ARBA00023326"/>
    </source>
</evidence>
<keyword evidence="1" id="KW-0378">Hydrolase</keyword>
<feature type="domain" description="Fibronectin type-III" evidence="5">
    <location>
        <begin position="76"/>
        <end position="165"/>
    </location>
</feature>
<evidence type="ECO:0000259" key="5">
    <source>
        <dbReference type="PROSITE" id="PS50853"/>
    </source>
</evidence>
<dbReference type="SUPFAM" id="SSF49265">
    <property type="entry name" value="Fibronectin type III"/>
    <property type="match status" value="1"/>
</dbReference>
<keyword evidence="1" id="KW-0326">Glycosidase</keyword>
<keyword evidence="4" id="KW-0472">Membrane</keyword>
<dbReference type="GO" id="GO:0000272">
    <property type="term" value="P:polysaccharide catabolic process"/>
    <property type="evidence" value="ECO:0007669"/>
    <property type="project" value="UniProtKB-KW"/>
</dbReference>
<dbReference type="EMBL" id="FMCU01000001">
    <property type="protein sequence ID" value="SCE63935.1"/>
    <property type="molecule type" value="Genomic_DNA"/>
</dbReference>
<evidence type="ECO:0000256" key="4">
    <source>
        <dbReference type="SAM" id="Phobius"/>
    </source>
</evidence>
<dbReference type="InterPro" id="IPR036116">
    <property type="entry name" value="FN3_sf"/>
</dbReference>
<dbReference type="Gene3D" id="2.60.40.10">
    <property type="entry name" value="Immunoglobulins"/>
    <property type="match status" value="1"/>
</dbReference>
<feature type="transmembrane region" description="Helical" evidence="4">
    <location>
        <begin position="32"/>
        <end position="54"/>
    </location>
</feature>
<feature type="region of interest" description="Disordered" evidence="3">
    <location>
        <begin position="54"/>
        <end position="79"/>
    </location>
</feature>
<dbReference type="CDD" id="cd00063">
    <property type="entry name" value="FN3"/>
    <property type="match status" value="1"/>
</dbReference>
<keyword evidence="7" id="KW-1185">Reference proteome</keyword>
<evidence type="ECO:0000313" key="6">
    <source>
        <dbReference type="EMBL" id="SCE63935.1"/>
    </source>
</evidence>
<dbReference type="PROSITE" id="PS50853">
    <property type="entry name" value="FN3"/>
    <property type="match status" value="1"/>
</dbReference>
<proteinExistence type="predicted"/>
<gene>
    <name evidence="6" type="ORF">GA0070216_10149</name>
</gene>
<keyword evidence="4" id="KW-1133">Transmembrane helix</keyword>
<sequence>MGVPPSVPGTGYPELTPSYPVRDAKPRGRGRTVAVVAGVVVLLAAGGTIGAVTLDRNADGPTRSTDTAPRQTAGPAPGDLKLRDDAATITVTWSDPSDGSVPFMVAGGRTGRALGVMATVDPGQTSFTVNGLNAEVDYCFTVLAVYSTDAFATSGQVCTDRVRPSPSG</sequence>
<name>A0A1C4TWW4_9ACTN</name>
<keyword evidence="2" id="KW-0119">Carbohydrate metabolism</keyword>
<protein>
    <submittedName>
        <fullName evidence="6">Fibronectin type III domain</fullName>
    </submittedName>
</protein>
<organism evidence="6 7">
    <name type="scientific">Micromonospora matsumotoense</name>
    <dbReference type="NCBI Taxonomy" id="121616"/>
    <lineage>
        <taxon>Bacteria</taxon>
        <taxon>Bacillati</taxon>
        <taxon>Actinomycetota</taxon>
        <taxon>Actinomycetes</taxon>
        <taxon>Micromonosporales</taxon>
        <taxon>Micromonosporaceae</taxon>
        <taxon>Micromonospora</taxon>
    </lineage>
</organism>